<keyword evidence="8" id="KW-1185">Reference proteome</keyword>
<keyword evidence="3" id="KW-0378">Hydrolase</keyword>
<dbReference type="InterPro" id="IPR018114">
    <property type="entry name" value="TRYPSIN_HIS"/>
</dbReference>
<organism evidence="7 8">
    <name type="scientific">Polypedilum vanderplanki</name>
    <name type="common">Sleeping chironomid midge</name>
    <dbReference type="NCBI Taxonomy" id="319348"/>
    <lineage>
        <taxon>Eukaryota</taxon>
        <taxon>Metazoa</taxon>
        <taxon>Ecdysozoa</taxon>
        <taxon>Arthropoda</taxon>
        <taxon>Hexapoda</taxon>
        <taxon>Insecta</taxon>
        <taxon>Pterygota</taxon>
        <taxon>Neoptera</taxon>
        <taxon>Endopterygota</taxon>
        <taxon>Diptera</taxon>
        <taxon>Nematocera</taxon>
        <taxon>Chironomoidea</taxon>
        <taxon>Chironomidae</taxon>
        <taxon>Chironominae</taxon>
        <taxon>Polypedilum</taxon>
        <taxon>Polypedilum</taxon>
    </lineage>
</organism>
<reference evidence="7" key="1">
    <citation type="submission" date="2021-03" db="EMBL/GenBank/DDBJ databases">
        <title>Chromosome level genome of the anhydrobiotic midge Polypedilum vanderplanki.</title>
        <authorList>
            <person name="Yoshida Y."/>
            <person name="Kikawada T."/>
            <person name="Gusev O."/>
        </authorList>
    </citation>
    <scope>NUCLEOTIDE SEQUENCE</scope>
    <source>
        <strain evidence="7">NIAS01</strain>
        <tissue evidence="7">Whole body or cell culture</tissue>
    </source>
</reference>
<dbReference type="AlphaFoldDB" id="A0A9J6CI78"/>
<dbReference type="PANTHER" id="PTHR24260">
    <property type="match status" value="1"/>
</dbReference>
<dbReference type="GO" id="GO:0006508">
    <property type="term" value="P:proteolysis"/>
    <property type="evidence" value="ECO:0007669"/>
    <property type="project" value="UniProtKB-KW"/>
</dbReference>
<gene>
    <name evidence="7" type="ORF">PVAND_010995</name>
</gene>
<evidence type="ECO:0000256" key="5">
    <source>
        <dbReference type="SAM" id="SignalP"/>
    </source>
</evidence>
<feature type="domain" description="Peptidase S1" evidence="6">
    <location>
        <begin position="348"/>
        <end position="601"/>
    </location>
</feature>
<evidence type="ECO:0000256" key="4">
    <source>
        <dbReference type="SAM" id="MobiDB-lite"/>
    </source>
</evidence>
<feature type="chain" id="PRO_5039939038" description="Peptidase S1 domain-containing protein" evidence="5">
    <location>
        <begin position="21"/>
        <end position="604"/>
    </location>
</feature>
<dbReference type="InterPro" id="IPR043504">
    <property type="entry name" value="Peptidase_S1_PA_chymotrypsin"/>
</dbReference>
<sequence>MWRFGIASVFLLSFATLSVCQSSCGHMWRYIREGSEVQGILTLASSQSTSPVYYIRLTLTVAKSLILLSLAQNGNFDYEVYEYDPTSGQLKPVITTKRPNSIRTTKKYENNIFLTERPVTTQTPASTLEMSDRNEIISVIVNCDSLLTFYNDHRGIYAHLAVPPIYGRQNIYLKAFIKVATLLPTRYVGEISLVKDKESTINDVANGQPILYRIRFPIQNPIPKLTAVHYNNQLICTGPHDVGEFVTTIQLDHTLYTGLSNNQLKPVGTNTNNYNNNVNNINFAPPPSRPQTQAPFRTTAPPTRPPPFIPQTQPPAPVLPTNSAERASEFSAQCGIPFYRPKESTGLVVGGKTGVKGQFPWYAAFHHNGIGNSGFICGGSLVSTKVVITAAHCVQDKRDAVIRRADESLFYLGKYYLNSQPQERDYIISAVAEFKVHSDWNPYAESFDGDIAAAILIRTIQFTNFIRPICIWTATQSYNDIINRNGAIVGYGKTEFSSSATDKPYYVELPVVDEGTCLRSNSAFSKITSRRTFCVGSRDGSGPCNGDSGGAYAVKSGGKWYLRGVVSSSLIDANTLACDTQNYAVFTDTAAFKDWILQIIEIHG</sequence>
<dbReference type="PRINTS" id="PR00722">
    <property type="entry name" value="CHYMOTRYPSIN"/>
</dbReference>
<evidence type="ECO:0000313" key="7">
    <source>
        <dbReference type="EMBL" id="KAG5681576.1"/>
    </source>
</evidence>
<dbReference type="InterPro" id="IPR031986">
    <property type="entry name" value="GD_N"/>
</dbReference>
<dbReference type="PROSITE" id="PS00135">
    <property type="entry name" value="TRYPSIN_SER"/>
    <property type="match status" value="1"/>
</dbReference>
<proteinExistence type="inferred from homology"/>
<accession>A0A9J6CI78</accession>
<keyword evidence="3" id="KW-0645">Protease</keyword>
<evidence type="ECO:0000256" key="3">
    <source>
        <dbReference type="RuleBase" id="RU363034"/>
    </source>
</evidence>
<evidence type="ECO:0000259" key="6">
    <source>
        <dbReference type="PROSITE" id="PS50240"/>
    </source>
</evidence>
<keyword evidence="3" id="KW-0720">Serine protease</keyword>
<dbReference type="CDD" id="cd00190">
    <property type="entry name" value="Tryp_SPc"/>
    <property type="match status" value="1"/>
</dbReference>
<dbReference type="Gene3D" id="2.40.10.10">
    <property type="entry name" value="Trypsin-like serine proteases"/>
    <property type="match status" value="1"/>
</dbReference>
<dbReference type="PROSITE" id="PS00134">
    <property type="entry name" value="TRYPSIN_HIS"/>
    <property type="match status" value="1"/>
</dbReference>
<keyword evidence="1" id="KW-1015">Disulfide bond</keyword>
<evidence type="ECO:0000313" key="8">
    <source>
        <dbReference type="Proteomes" id="UP001107558"/>
    </source>
</evidence>
<dbReference type="OrthoDB" id="238681at2759"/>
<dbReference type="GO" id="GO:0004252">
    <property type="term" value="F:serine-type endopeptidase activity"/>
    <property type="evidence" value="ECO:0007669"/>
    <property type="project" value="InterPro"/>
</dbReference>
<dbReference type="InterPro" id="IPR033116">
    <property type="entry name" value="TRYPSIN_SER"/>
</dbReference>
<protein>
    <recommendedName>
        <fullName evidence="6">Peptidase S1 domain-containing protein</fullName>
    </recommendedName>
</protein>
<dbReference type="InterPro" id="IPR009003">
    <property type="entry name" value="Peptidase_S1_PA"/>
</dbReference>
<keyword evidence="5" id="KW-0732">Signal</keyword>
<dbReference type="PROSITE" id="PS50240">
    <property type="entry name" value="TRYPSIN_DOM"/>
    <property type="match status" value="1"/>
</dbReference>
<dbReference type="Pfam" id="PF00089">
    <property type="entry name" value="Trypsin"/>
    <property type="match status" value="1"/>
</dbReference>
<feature type="compositionally biased region" description="Low complexity" evidence="4">
    <location>
        <begin position="290"/>
        <end position="301"/>
    </location>
</feature>
<evidence type="ECO:0000256" key="2">
    <source>
        <dbReference type="ARBA" id="ARBA00024195"/>
    </source>
</evidence>
<dbReference type="PANTHER" id="PTHR24260:SF143">
    <property type="entry name" value="SERINE PROTEASE GD-LIKE PROTEIN"/>
    <property type="match status" value="1"/>
</dbReference>
<dbReference type="InterPro" id="IPR001314">
    <property type="entry name" value="Peptidase_S1A"/>
</dbReference>
<feature type="region of interest" description="Disordered" evidence="4">
    <location>
        <begin position="282"/>
        <end position="304"/>
    </location>
</feature>
<dbReference type="Proteomes" id="UP001107558">
    <property type="component" value="Chromosome 1"/>
</dbReference>
<evidence type="ECO:0000256" key="1">
    <source>
        <dbReference type="ARBA" id="ARBA00023157"/>
    </source>
</evidence>
<dbReference type="EMBL" id="JADBJN010000001">
    <property type="protein sequence ID" value="KAG5681576.1"/>
    <property type="molecule type" value="Genomic_DNA"/>
</dbReference>
<dbReference type="Pfam" id="PF16030">
    <property type="entry name" value="GD_N"/>
    <property type="match status" value="1"/>
</dbReference>
<name>A0A9J6CI78_POLVA</name>
<dbReference type="SMART" id="SM00020">
    <property type="entry name" value="Tryp_SPc"/>
    <property type="match status" value="1"/>
</dbReference>
<feature type="signal peptide" evidence="5">
    <location>
        <begin position="1"/>
        <end position="20"/>
    </location>
</feature>
<comment type="similarity">
    <text evidence="2">Belongs to the peptidase S1 family. CLIP subfamily.</text>
</comment>
<dbReference type="SUPFAM" id="SSF50494">
    <property type="entry name" value="Trypsin-like serine proteases"/>
    <property type="match status" value="1"/>
</dbReference>
<dbReference type="InterPro" id="IPR051333">
    <property type="entry name" value="CLIP_Serine_Protease"/>
</dbReference>
<comment type="caution">
    <text evidence="7">The sequence shown here is derived from an EMBL/GenBank/DDBJ whole genome shotgun (WGS) entry which is preliminary data.</text>
</comment>
<dbReference type="InterPro" id="IPR001254">
    <property type="entry name" value="Trypsin_dom"/>
</dbReference>